<feature type="transmembrane region" description="Helical" evidence="2">
    <location>
        <begin position="91"/>
        <end position="108"/>
    </location>
</feature>
<feature type="signal peptide" evidence="3">
    <location>
        <begin position="1"/>
        <end position="22"/>
    </location>
</feature>
<organism evidence="5 6">
    <name type="scientific">Sorlinia euscelidii</name>
    <dbReference type="NCBI Taxonomy" id="3081148"/>
    <lineage>
        <taxon>Bacteria</taxon>
        <taxon>Pseudomonadati</taxon>
        <taxon>Pseudomonadota</taxon>
        <taxon>Alphaproteobacteria</taxon>
        <taxon>Acetobacterales</taxon>
        <taxon>Acetobacteraceae</taxon>
        <taxon>Sorlinia</taxon>
    </lineage>
</organism>
<feature type="region of interest" description="Disordered" evidence="1">
    <location>
        <begin position="55"/>
        <end position="74"/>
    </location>
</feature>
<evidence type="ECO:0000256" key="3">
    <source>
        <dbReference type="SAM" id="SignalP"/>
    </source>
</evidence>
<keyword evidence="2 5" id="KW-0812">Transmembrane</keyword>
<feature type="domain" description="Tim44-like" evidence="4">
    <location>
        <begin position="174"/>
        <end position="316"/>
    </location>
</feature>
<evidence type="ECO:0000256" key="1">
    <source>
        <dbReference type="SAM" id="MobiDB-lite"/>
    </source>
</evidence>
<sequence length="319" mass="34110">MKKLSIYALLAALIISSSGMDAMARAGGGGSFGSRGGRTWSAPPMTRTAPFAARPFDRSYTPRTPPSAARPWGAQRPMGAPGMGFARRNPLMTGFLGGMLGAGLFGMLSGHGFFGGVGGLGSLLGVIIQLFLLFIVVRWAVRLFTRNGAPVQGQYNGVTPPRNEAAPGPYGFSSNATPGFGSQNVTINPEDYQTFQRLLVDVQAAWSAQNLQALATMATPEMTSYFNQQLTDYASRGARNVTSNVTFLNGDLAEAWREGRLVYATVAMRYSLIDITTDQMGHVIDGSQTESQTVTELWSFVRADGRGNWMLSAIQQVGG</sequence>
<protein>
    <submittedName>
        <fullName evidence="5">Transmembrane protein</fullName>
    </submittedName>
</protein>
<evidence type="ECO:0000256" key="2">
    <source>
        <dbReference type="SAM" id="Phobius"/>
    </source>
</evidence>
<feature type="transmembrane region" description="Helical" evidence="2">
    <location>
        <begin position="120"/>
        <end position="141"/>
    </location>
</feature>
<keyword evidence="2" id="KW-1133">Transmembrane helix</keyword>
<comment type="caution">
    <text evidence="5">The sequence shown here is derived from an EMBL/GenBank/DDBJ whole genome shotgun (WGS) entry which is preliminary data.</text>
</comment>
<dbReference type="SMART" id="SM00978">
    <property type="entry name" value="Tim44"/>
    <property type="match status" value="1"/>
</dbReference>
<dbReference type="Gene3D" id="3.10.450.240">
    <property type="match status" value="1"/>
</dbReference>
<name>A0ABU7U375_9PROT</name>
<dbReference type="InterPro" id="IPR032710">
    <property type="entry name" value="NTF2-like_dom_sf"/>
</dbReference>
<keyword evidence="3" id="KW-0732">Signal</keyword>
<dbReference type="RefSeq" id="WP_394819658.1">
    <property type="nucleotide sequence ID" value="NZ_JAWJZY010000002.1"/>
</dbReference>
<dbReference type="PANTHER" id="PTHR41542">
    <property type="entry name" value="BLL5807 PROTEIN"/>
    <property type="match status" value="1"/>
</dbReference>
<dbReference type="InterPro" id="IPR007379">
    <property type="entry name" value="Tim44-like_dom"/>
</dbReference>
<gene>
    <name evidence="5" type="ORF">DOFOFD_07155</name>
</gene>
<dbReference type="Proteomes" id="UP001312908">
    <property type="component" value="Unassembled WGS sequence"/>
</dbReference>
<accession>A0ABU7U375</accession>
<dbReference type="Pfam" id="PF04280">
    <property type="entry name" value="Tim44"/>
    <property type="match status" value="1"/>
</dbReference>
<evidence type="ECO:0000259" key="4">
    <source>
        <dbReference type="SMART" id="SM00978"/>
    </source>
</evidence>
<feature type="chain" id="PRO_5046041392" evidence="3">
    <location>
        <begin position="23"/>
        <end position="319"/>
    </location>
</feature>
<reference evidence="5 6" key="1">
    <citation type="submission" date="2023-10" db="EMBL/GenBank/DDBJ databases">
        <title>Sorlinia euscelidii gen. nov., sp. nov., an acetic acid bacteria isolated from the gut of Euscelidius variegatus emitter.</title>
        <authorList>
            <person name="Michoud G."/>
            <person name="Marasco R."/>
            <person name="Seferji K."/>
            <person name="Gonella E."/>
            <person name="Garuglieri E."/>
            <person name="Alma A."/>
            <person name="Mapelli F."/>
            <person name="Borin S."/>
            <person name="Daffonchio D."/>
            <person name="Crotti E."/>
        </authorList>
    </citation>
    <scope>NUCLEOTIDE SEQUENCE [LARGE SCALE GENOMIC DNA]</scope>
    <source>
        <strain evidence="5 6">EV16P</strain>
    </source>
</reference>
<proteinExistence type="predicted"/>
<dbReference type="SUPFAM" id="SSF54427">
    <property type="entry name" value="NTF2-like"/>
    <property type="match status" value="1"/>
</dbReference>
<dbReference type="PANTHER" id="PTHR41542:SF1">
    <property type="entry name" value="BLL5807 PROTEIN"/>
    <property type="match status" value="1"/>
</dbReference>
<keyword evidence="6" id="KW-1185">Reference proteome</keyword>
<evidence type="ECO:0000313" key="6">
    <source>
        <dbReference type="Proteomes" id="UP001312908"/>
    </source>
</evidence>
<evidence type="ECO:0000313" key="5">
    <source>
        <dbReference type="EMBL" id="MEE8658786.1"/>
    </source>
</evidence>
<keyword evidence="2" id="KW-0472">Membrane</keyword>
<dbReference type="EMBL" id="JAWJZY010000002">
    <property type="protein sequence ID" value="MEE8658786.1"/>
    <property type="molecule type" value="Genomic_DNA"/>
</dbReference>